<evidence type="ECO:0000313" key="6">
    <source>
        <dbReference type="Proteomes" id="UP000246114"/>
    </source>
</evidence>
<name>A0A1I2KUD2_9CLOT</name>
<keyword evidence="2" id="KW-0472">Membrane</keyword>
<keyword evidence="5" id="KW-1185">Reference proteome</keyword>
<feature type="compositionally biased region" description="Acidic residues" evidence="1">
    <location>
        <begin position="68"/>
        <end position="77"/>
    </location>
</feature>
<dbReference type="Proteomes" id="UP000246114">
    <property type="component" value="Unassembled WGS sequence"/>
</dbReference>
<gene>
    <name evidence="3" type="ORF">DBY38_07880</name>
    <name evidence="4" type="ORF">SAMN04487885_10749</name>
</gene>
<proteinExistence type="predicted"/>
<evidence type="ECO:0000313" key="4">
    <source>
        <dbReference type="EMBL" id="SFF70153.1"/>
    </source>
</evidence>
<keyword evidence="2" id="KW-1133">Transmembrane helix</keyword>
<sequence length="77" mass="8398">MISLDNLSSEDLVILTNMLALSFSKDRTPDEINVLGNFIVGVGCIMLTIASQEQYLSSKKQSSTSSNEDSDDDPIIE</sequence>
<feature type="transmembrane region" description="Helical" evidence="2">
    <location>
        <begin position="32"/>
        <end position="50"/>
    </location>
</feature>
<evidence type="ECO:0000313" key="3">
    <source>
        <dbReference type="EMBL" id="PWL53404.1"/>
    </source>
</evidence>
<evidence type="ECO:0000256" key="1">
    <source>
        <dbReference type="SAM" id="MobiDB-lite"/>
    </source>
</evidence>
<reference evidence="4 5" key="1">
    <citation type="submission" date="2016-10" db="EMBL/GenBank/DDBJ databases">
        <authorList>
            <person name="de Groot N.N."/>
        </authorList>
    </citation>
    <scope>NUCLEOTIDE SEQUENCE [LARGE SCALE GENOMIC DNA]</scope>
    <source>
        <strain evidence="4 5">NLAE-zl-G419</strain>
    </source>
</reference>
<keyword evidence="2" id="KW-0812">Transmembrane</keyword>
<dbReference type="eggNOG" id="ENOG5033JDF">
    <property type="taxonomic scope" value="Bacteria"/>
</dbReference>
<accession>A0A1I2KUD2</accession>
<dbReference type="EMBL" id="QAMZ01000037">
    <property type="protein sequence ID" value="PWL53404.1"/>
    <property type="molecule type" value="Genomic_DNA"/>
</dbReference>
<evidence type="ECO:0000256" key="2">
    <source>
        <dbReference type="SAM" id="Phobius"/>
    </source>
</evidence>
<dbReference type="EMBL" id="FOOE01000007">
    <property type="protein sequence ID" value="SFF70153.1"/>
    <property type="molecule type" value="Genomic_DNA"/>
</dbReference>
<protein>
    <submittedName>
        <fullName evidence="4">Uncharacterized protein</fullName>
    </submittedName>
</protein>
<dbReference type="OrthoDB" id="1683820at2"/>
<dbReference type="GeneID" id="90545650"/>
<evidence type="ECO:0000313" key="5">
    <source>
        <dbReference type="Proteomes" id="UP000182135"/>
    </source>
</evidence>
<reference evidence="3 6" key="2">
    <citation type="submission" date="2018-03" db="EMBL/GenBank/DDBJ databases">
        <title>The uncultured portion of the human microbiome is neutrally assembled.</title>
        <authorList>
            <person name="Jeraldo P."/>
            <person name="Boardman L."/>
            <person name="White B.A."/>
            <person name="Nelson H."/>
            <person name="Goldenfeld N."/>
            <person name="Chia N."/>
        </authorList>
    </citation>
    <scope>NUCLEOTIDE SEQUENCE [LARGE SCALE GENOMIC DNA]</scope>
    <source>
        <strain evidence="3">CIM:MAG 903</strain>
    </source>
</reference>
<dbReference type="Proteomes" id="UP000182135">
    <property type="component" value="Unassembled WGS sequence"/>
</dbReference>
<organism evidence="4 5">
    <name type="scientific">Clostridium cadaveris</name>
    <dbReference type="NCBI Taxonomy" id="1529"/>
    <lineage>
        <taxon>Bacteria</taxon>
        <taxon>Bacillati</taxon>
        <taxon>Bacillota</taxon>
        <taxon>Clostridia</taxon>
        <taxon>Eubacteriales</taxon>
        <taxon>Clostridiaceae</taxon>
        <taxon>Clostridium</taxon>
    </lineage>
</organism>
<dbReference type="AlphaFoldDB" id="A0A1I2KUD2"/>
<feature type="compositionally biased region" description="Low complexity" evidence="1">
    <location>
        <begin position="57"/>
        <end position="67"/>
    </location>
</feature>
<feature type="region of interest" description="Disordered" evidence="1">
    <location>
        <begin position="56"/>
        <end position="77"/>
    </location>
</feature>
<dbReference type="RefSeq" id="WP_027640171.1">
    <property type="nucleotide sequence ID" value="NZ_BAAACD010000007.1"/>
</dbReference>